<evidence type="ECO:0000313" key="1">
    <source>
        <dbReference type="EMBL" id="CAG8589276.1"/>
    </source>
</evidence>
<dbReference type="EMBL" id="CAJVPT010012708">
    <property type="protein sequence ID" value="CAG8589276.1"/>
    <property type="molecule type" value="Genomic_DNA"/>
</dbReference>
<evidence type="ECO:0000313" key="2">
    <source>
        <dbReference type="Proteomes" id="UP000789525"/>
    </source>
</evidence>
<feature type="non-terminal residue" evidence="1">
    <location>
        <position position="1"/>
    </location>
</feature>
<reference evidence="1" key="1">
    <citation type="submission" date="2021-06" db="EMBL/GenBank/DDBJ databases">
        <authorList>
            <person name="Kallberg Y."/>
            <person name="Tangrot J."/>
            <person name="Rosling A."/>
        </authorList>
    </citation>
    <scope>NUCLEOTIDE SEQUENCE</scope>
    <source>
        <strain evidence="1">CL356</strain>
    </source>
</reference>
<comment type="caution">
    <text evidence="1">The sequence shown here is derived from an EMBL/GenBank/DDBJ whole genome shotgun (WGS) entry which is preliminary data.</text>
</comment>
<dbReference type="Proteomes" id="UP000789525">
    <property type="component" value="Unassembled WGS sequence"/>
</dbReference>
<protein>
    <submittedName>
        <fullName evidence="1">15848_t:CDS:1</fullName>
    </submittedName>
</protein>
<accession>A0ACA9MH42</accession>
<proteinExistence type="predicted"/>
<keyword evidence="2" id="KW-1185">Reference proteome</keyword>
<sequence length="213" mass="24930">DDDLIDGEIACKVINIMNENKSWSDPRGSANGCEKLELAFIYFFQQFRKSYIGENSQKVSKSYNKLSELLGINDQTMLLELIVTKIILFVDDNVDRDFDEFVKPWDITMTELGTLNSLQAFRQPAVKTTLSGIFRDLRGFLSAIQSRKNFLLLFEWFYPNHMQILYHALEAWFDDELAITILKFFHEFVSNRTRRLDFDISSPNGILLFRETR</sequence>
<gene>
    <name evidence="1" type="ORF">ACOLOM_LOCUS6255</name>
</gene>
<name>A0ACA9MH42_9GLOM</name>
<organism evidence="1 2">
    <name type="scientific">Acaulospora colombiana</name>
    <dbReference type="NCBI Taxonomy" id="27376"/>
    <lineage>
        <taxon>Eukaryota</taxon>
        <taxon>Fungi</taxon>
        <taxon>Fungi incertae sedis</taxon>
        <taxon>Mucoromycota</taxon>
        <taxon>Glomeromycotina</taxon>
        <taxon>Glomeromycetes</taxon>
        <taxon>Diversisporales</taxon>
        <taxon>Acaulosporaceae</taxon>
        <taxon>Acaulospora</taxon>
    </lineage>
</organism>